<reference evidence="2" key="1">
    <citation type="submission" date="2014-03" db="EMBL/GenBank/DDBJ databases">
        <authorList>
            <person name="Aksoy S."/>
            <person name="Warren W."/>
            <person name="Wilson R.K."/>
        </authorList>
    </citation>
    <scope>NUCLEOTIDE SEQUENCE [LARGE SCALE GENOMIC DNA]</scope>
    <source>
        <strain evidence="2">IAEA</strain>
    </source>
</reference>
<dbReference type="Gene3D" id="1.25.10.10">
    <property type="entry name" value="Leucine-rich Repeat Variant"/>
    <property type="match status" value="1"/>
</dbReference>
<dbReference type="STRING" id="7398.A0A1A9Z9U4"/>
<protein>
    <recommendedName>
        <fullName evidence="3">Armadillo repeat-containing domain-containing protein</fullName>
    </recommendedName>
</protein>
<accession>A0A1A9Z9U4</accession>
<dbReference type="InterPro" id="IPR011989">
    <property type="entry name" value="ARM-like"/>
</dbReference>
<name>A0A1A9Z9U4_GLOPL</name>
<dbReference type="InterPro" id="IPR016024">
    <property type="entry name" value="ARM-type_fold"/>
</dbReference>
<keyword evidence="2" id="KW-1185">Reference proteome</keyword>
<dbReference type="Proteomes" id="UP000092445">
    <property type="component" value="Unassembled WGS sequence"/>
</dbReference>
<evidence type="ECO:0008006" key="3">
    <source>
        <dbReference type="Google" id="ProtNLM"/>
    </source>
</evidence>
<organism evidence="1 2">
    <name type="scientific">Glossina pallidipes</name>
    <name type="common">Tsetse fly</name>
    <dbReference type="NCBI Taxonomy" id="7398"/>
    <lineage>
        <taxon>Eukaryota</taxon>
        <taxon>Metazoa</taxon>
        <taxon>Ecdysozoa</taxon>
        <taxon>Arthropoda</taxon>
        <taxon>Hexapoda</taxon>
        <taxon>Insecta</taxon>
        <taxon>Pterygota</taxon>
        <taxon>Neoptera</taxon>
        <taxon>Endopterygota</taxon>
        <taxon>Diptera</taxon>
        <taxon>Brachycera</taxon>
        <taxon>Muscomorpha</taxon>
        <taxon>Hippoboscoidea</taxon>
        <taxon>Glossinidae</taxon>
        <taxon>Glossina</taxon>
    </lineage>
</organism>
<dbReference type="AlphaFoldDB" id="A0A1A9Z9U4"/>
<sequence>MNTFTPYSHQQSQQKVSVWDKLQHYGGVFLDVTQTEQQHKAAQEICRFLNSANAPSIEELSTCGVVSAIVQCLIRTSCALLQFQLLSALYAISTLTEEHRLLIRQARLVPQLVAMLNVKEYESHETESEHFPKLLTPGYKGNPSKKQKILPEYSPTMHLGLFNYAHRDNITTIRSALLTDKHQLLAFLDSDNTQEVLLKTQKDLREQRRDQIFVIKFVIS</sequence>
<dbReference type="VEuPathDB" id="VectorBase:GPAI008041"/>
<dbReference type="EnsemblMetazoa" id="GPAI008041-RA">
    <property type="protein sequence ID" value="GPAI008041-PA"/>
    <property type="gene ID" value="GPAI008041"/>
</dbReference>
<dbReference type="SUPFAM" id="SSF48371">
    <property type="entry name" value="ARM repeat"/>
    <property type="match status" value="1"/>
</dbReference>
<evidence type="ECO:0000313" key="1">
    <source>
        <dbReference type="EnsemblMetazoa" id="GPAI008041-PA"/>
    </source>
</evidence>
<proteinExistence type="predicted"/>
<evidence type="ECO:0000313" key="2">
    <source>
        <dbReference type="Proteomes" id="UP000092445"/>
    </source>
</evidence>
<reference evidence="1" key="2">
    <citation type="submission" date="2020-05" db="UniProtKB">
        <authorList>
            <consortium name="EnsemblMetazoa"/>
        </authorList>
    </citation>
    <scope>IDENTIFICATION</scope>
    <source>
        <strain evidence="1">IAEA</strain>
    </source>
</reference>